<dbReference type="OrthoDB" id="511496at2"/>
<feature type="transmembrane region" description="Helical" evidence="1">
    <location>
        <begin position="163"/>
        <end position="184"/>
    </location>
</feature>
<accession>A0A1Z4UYJ4</accession>
<dbReference type="AlphaFoldDB" id="A0A1Z4UYJ4"/>
<evidence type="ECO:0008006" key="4">
    <source>
        <dbReference type="Google" id="ProtNLM"/>
    </source>
</evidence>
<dbReference type="RefSeq" id="WP_096663572.1">
    <property type="nucleotide sequence ID" value="NZ_AP018316.1"/>
</dbReference>
<keyword evidence="1" id="KW-0472">Membrane</keyword>
<dbReference type="Pfam" id="PF07843">
    <property type="entry name" value="DUF1634"/>
    <property type="match status" value="1"/>
</dbReference>
<dbReference type="Proteomes" id="UP000218702">
    <property type="component" value="Chromosome"/>
</dbReference>
<feature type="transmembrane region" description="Helical" evidence="1">
    <location>
        <begin position="133"/>
        <end position="151"/>
    </location>
</feature>
<name>A0A1Z4UYJ4_9CYAN</name>
<sequence length="185" mass="20798">MYKLNSGFRWTCTTQIETEVGTFTFELAEQNSHIQELEKQRLNHGVQINYQSEIVSHLILTKSANEKQLAYLLSNLLKYGVLSASFIVLFGGILYLINHGFEPAKYQVFIGTPSQFRSPIGIVNAVLAGSHRGIIQLGLLLLIAIPILRVIISCLTFLLQRNFIYVIITLLVLTSLTYSLVGAYY</sequence>
<keyword evidence="3" id="KW-1185">Reference proteome</keyword>
<dbReference type="InterPro" id="IPR012861">
    <property type="entry name" value="DUF1634"/>
</dbReference>
<keyword evidence="1" id="KW-0812">Transmembrane</keyword>
<evidence type="ECO:0000256" key="1">
    <source>
        <dbReference type="SAM" id="Phobius"/>
    </source>
</evidence>
<dbReference type="KEGG" id="dcm:NIES806_05180"/>
<evidence type="ECO:0000313" key="2">
    <source>
        <dbReference type="EMBL" id="BAZ84332.1"/>
    </source>
</evidence>
<gene>
    <name evidence="2" type="ORF">NIES806_05180</name>
</gene>
<feature type="transmembrane region" description="Helical" evidence="1">
    <location>
        <begin position="76"/>
        <end position="97"/>
    </location>
</feature>
<reference evidence="2 3" key="1">
    <citation type="submission" date="2017-06" db="EMBL/GenBank/DDBJ databases">
        <title>Genome sequencing of cyanobaciteial culture collection at National Institute for Environmental Studies (NIES).</title>
        <authorList>
            <person name="Hirose Y."/>
            <person name="Shimura Y."/>
            <person name="Fujisawa T."/>
            <person name="Nakamura Y."/>
            <person name="Kawachi M."/>
        </authorList>
    </citation>
    <scope>NUCLEOTIDE SEQUENCE [LARGE SCALE GENOMIC DNA]</scope>
    <source>
        <strain evidence="2 3">NIES-806</strain>
    </source>
</reference>
<organism evidence="2 3">
    <name type="scientific">Dolichospermum compactum NIES-806</name>
    <dbReference type="NCBI Taxonomy" id="1973481"/>
    <lineage>
        <taxon>Bacteria</taxon>
        <taxon>Bacillati</taxon>
        <taxon>Cyanobacteriota</taxon>
        <taxon>Cyanophyceae</taxon>
        <taxon>Nostocales</taxon>
        <taxon>Aphanizomenonaceae</taxon>
        <taxon>Dolichospermum</taxon>
        <taxon>Dolichospermum compactum</taxon>
    </lineage>
</organism>
<dbReference type="EMBL" id="AP018316">
    <property type="protein sequence ID" value="BAZ84332.1"/>
    <property type="molecule type" value="Genomic_DNA"/>
</dbReference>
<evidence type="ECO:0000313" key="3">
    <source>
        <dbReference type="Proteomes" id="UP000218702"/>
    </source>
</evidence>
<protein>
    <recommendedName>
        <fullName evidence="4">DUF1634 domain-containing protein</fullName>
    </recommendedName>
</protein>
<keyword evidence="1" id="KW-1133">Transmembrane helix</keyword>
<proteinExistence type="predicted"/>